<sequence length="43" mass="5266">MFLVPIRHVRLTMSVTLWVMQLFSGTLWIYPRIFFDYTLNLFV</sequence>
<dbReference type="EMBL" id="GBRH01189766">
    <property type="protein sequence ID" value="JAE08130.1"/>
    <property type="molecule type" value="Transcribed_RNA"/>
</dbReference>
<feature type="transmembrane region" description="Helical" evidence="1">
    <location>
        <begin position="12"/>
        <end position="30"/>
    </location>
</feature>
<protein>
    <submittedName>
        <fullName evidence="2">Uncharacterized protein</fullName>
    </submittedName>
</protein>
<organism evidence="2">
    <name type="scientific">Arundo donax</name>
    <name type="common">Giant reed</name>
    <name type="synonym">Donax arundinaceus</name>
    <dbReference type="NCBI Taxonomy" id="35708"/>
    <lineage>
        <taxon>Eukaryota</taxon>
        <taxon>Viridiplantae</taxon>
        <taxon>Streptophyta</taxon>
        <taxon>Embryophyta</taxon>
        <taxon>Tracheophyta</taxon>
        <taxon>Spermatophyta</taxon>
        <taxon>Magnoliopsida</taxon>
        <taxon>Liliopsida</taxon>
        <taxon>Poales</taxon>
        <taxon>Poaceae</taxon>
        <taxon>PACMAD clade</taxon>
        <taxon>Arundinoideae</taxon>
        <taxon>Arundineae</taxon>
        <taxon>Arundo</taxon>
    </lineage>
</organism>
<dbReference type="AlphaFoldDB" id="A0A0A9F574"/>
<reference evidence="2" key="2">
    <citation type="journal article" date="2015" name="Data Brief">
        <title>Shoot transcriptome of the giant reed, Arundo donax.</title>
        <authorList>
            <person name="Barrero R.A."/>
            <person name="Guerrero F.D."/>
            <person name="Moolhuijzen P."/>
            <person name="Goolsby J.A."/>
            <person name="Tidwell J."/>
            <person name="Bellgard S.E."/>
            <person name="Bellgard M.I."/>
        </authorList>
    </citation>
    <scope>NUCLEOTIDE SEQUENCE</scope>
    <source>
        <tissue evidence="2">Shoot tissue taken approximately 20 cm above the soil surface</tissue>
    </source>
</reference>
<evidence type="ECO:0000256" key="1">
    <source>
        <dbReference type="SAM" id="Phobius"/>
    </source>
</evidence>
<accession>A0A0A9F574</accession>
<reference evidence="2" key="1">
    <citation type="submission" date="2014-09" db="EMBL/GenBank/DDBJ databases">
        <authorList>
            <person name="Magalhaes I.L.F."/>
            <person name="Oliveira U."/>
            <person name="Santos F.R."/>
            <person name="Vidigal T.H.D.A."/>
            <person name="Brescovit A.D."/>
            <person name="Santos A.J."/>
        </authorList>
    </citation>
    <scope>NUCLEOTIDE SEQUENCE</scope>
    <source>
        <tissue evidence="2">Shoot tissue taken approximately 20 cm above the soil surface</tissue>
    </source>
</reference>
<proteinExistence type="predicted"/>
<keyword evidence="1" id="KW-0472">Membrane</keyword>
<name>A0A0A9F574_ARUDO</name>
<evidence type="ECO:0000313" key="2">
    <source>
        <dbReference type="EMBL" id="JAE08130.1"/>
    </source>
</evidence>
<keyword evidence="1" id="KW-1133">Transmembrane helix</keyword>
<keyword evidence="1" id="KW-0812">Transmembrane</keyword>